<gene>
    <name evidence="2" type="ORF">Asera_09540</name>
</gene>
<name>A0A810KWY1_9ACTN</name>
<sequence>MLRGMSDTGNPLGCERLVCTSFVHTRHVLRLGPIAAESLVAALGAAHQSHRTGSLDDTGLRGDEGRRRE</sequence>
<dbReference type="Proteomes" id="UP000680750">
    <property type="component" value="Chromosome"/>
</dbReference>
<feature type="compositionally biased region" description="Basic and acidic residues" evidence="1">
    <location>
        <begin position="58"/>
        <end position="69"/>
    </location>
</feature>
<dbReference type="EMBL" id="AP023354">
    <property type="protein sequence ID" value="BCJ26846.1"/>
    <property type="molecule type" value="Genomic_DNA"/>
</dbReference>
<accession>A0A810KWY1</accession>
<organism evidence="2 3">
    <name type="scientific">Actinocatenispora sera</name>
    <dbReference type="NCBI Taxonomy" id="390989"/>
    <lineage>
        <taxon>Bacteria</taxon>
        <taxon>Bacillati</taxon>
        <taxon>Actinomycetota</taxon>
        <taxon>Actinomycetes</taxon>
        <taxon>Micromonosporales</taxon>
        <taxon>Micromonosporaceae</taxon>
        <taxon>Actinocatenispora</taxon>
    </lineage>
</organism>
<dbReference type="AlphaFoldDB" id="A0A810KWY1"/>
<protein>
    <submittedName>
        <fullName evidence="2">Uncharacterized protein</fullName>
    </submittedName>
</protein>
<evidence type="ECO:0000313" key="2">
    <source>
        <dbReference type="EMBL" id="BCJ26846.1"/>
    </source>
</evidence>
<reference evidence="2" key="1">
    <citation type="submission" date="2020-08" db="EMBL/GenBank/DDBJ databases">
        <title>Whole genome shotgun sequence of Actinocatenispora sera NBRC 101916.</title>
        <authorList>
            <person name="Komaki H."/>
            <person name="Tamura T."/>
        </authorList>
    </citation>
    <scope>NUCLEOTIDE SEQUENCE</scope>
    <source>
        <strain evidence="2">NBRC 101916</strain>
    </source>
</reference>
<feature type="region of interest" description="Disordered" evidence="1">
    <location>
        <begin position="46"/>
        <end position="69"/>
    </location>
</feature>
<dbReference type="KEGG" id="aser:Asera_09540"/>
<evidence type="ECO:0000313" key="3">
    <source>
        <dbReference type="Proteomes" id="UP000680750"/>
    </source>
</evidence>
<keyword evidence="3" id="KW-1185">Reference proteome</keyword>
<proteinExistence type="predicted"/>
<evidence type="ECO:0000256" key="1">
    <source>
        <dbReference type="SAM" id="MobiDB-lite"/>
    </source>
</evidence>